<feature type="transmembrane region" description="Helical" evidence="7">
    <location>
        <begin position="427"/>
        <end position="447"/>
    </location>
</feature>
<feature type="transmembrane region" description="Helical" evidence="7">
    <location>
        <begin position="218"/>
        <end position="241"/>
    </location>
</feature>
<reference evidence="8 9" key="1">
    <citation type="submission" date="2017-04" db="EMBL/GenBank/DDBJ databases">
        <title>Genomic insights into metabolism of Thermodesulfobium acidiphilum.</title>
        <authorList>
            <person name="Toshchakov S.V."/>
            <person name="Frolov E.N."/>
            <person name="Kublanov I.V."/>
            <person name="Samarov N.I."/>
            <person name="Novikov A."/>
            <person name="Lebedinsky A.V."/>
            <person name="Bonch-Osmolovskaya E.A."/>
            <person name="Chernyh N.A."/>
        </authorList>
    </citation>
    <scope>NUCLEOTIDE SEQUENCE [LARGE SCALE GENOMIC DNA]</scope>
    <source>
        <strain evidence="8 9">3127-1</strain>
    </source>
</reference>
<feature type="transmembrane region" description="Helical" evidence="7">
    <location>
        <begin position="193"/>
        <end position="212"/>
    </location>
</feature>
<dbReference type="InterPro" id="IPR018383">
    <property type="entry name" value="UPF0324_pro"/>
</dbReference>
<dbReference type="EMBL" id="CP020921">
    <property type="protein sequence ID" value="AWB11014.1"/>
    <property type="molecule type" value="Genomic_DNA"/>
</dbReference>
<keyword evidence="3" id="KW-1003">Cell membrane</keyword>
<feature type="transmembrane region" description="Helical" evidence="7">
    <location>
        <begin position="137"/>
        <end position="156"/>
    </location>
</feature>
<feature type="transmembrane region" description="Helical" evidence="7">
    <location>
        <begin position="248"/>
        <end position="269"/>
    </location>
</feature>
<sequence>MPNENEEIVQSAPPKSRWADLYLKEDWWAIWLGLFIVLAAYFAFASGSSFIKAISINPGALKWDNIGQVFAHLGANAPQYIMQYLFWLVFFSISTAIMGVKPSRFIPSFTLLYIFSIVIFAIGGWKYAQYFNLEPPLVALVLGLIIANVFPIPSWLDDGFRVEYYIKTGIVLLGATFPIILIISAGPVAITQATIISVITCLTIFFVGTKYFKLDKRFATILGMGGAICGVSAAMAGASAVGAKKEHLYSTVTLVVIAALIMIIVLPFVSKALGLPAGVAGAWIGTSEFADAAGFAAAVSYGHMVGNESAALHAFTLMKVIGRDIWIGIWSFIFALIACLKWEKEECGVAPSPMEIWWRFPKFVIGFFVASIIMTIITSGYSSAEFTKNVSPNLIAPISSLRTWTFIFCFASIGLTTRFKELKSVGWAATAAFSIGVLVNVFLGWFMSTQVFYGFWSALK</sequence>
<evidence type="ECO:0000256" key="5">
    <source>
        <dbReference type="ARBA" id="ARBA00022989"/>
    </source>
</evidence>
<feature type="transmembrane region" description="Helical" evidence="7">
    <location>
        <begin position="105"/>
        <end position="125"/>
    </location>
</feature>
<dbReference type="Proteomes" id="UP000244792">
    <property type="component" value="Chromosome"/>
</dbReference>
<proteinExistence type="inferred from homology"/>
<accession>A0A2R4W2N4</accession>
<dbReference type="PANTHER" id="PTHR30106:SF1">
    <property type="entry name" value="UPF0324 MEMBRANE PROTEIN FN0533"/>
    <property type="match status" value="1"/>
</dbReference>
<evidence type="ECO:0000256" key="4">
    <source>
        <dbReference type="ARBA" id="ARBA00022692"/>
    </source>
</evidence>
<dbReference type="RefSeq" id="WP_108309991.1">
    <property type="nucleotide sequence ID" value="NZ_CP020921.1"/>
</dbReference>
<dbReference type="Pfam" id="PF03601">
    <property type="entry name" value="Cons_hypoth698"/>
    <property type="match status" value="1"/>
</dbReference>
<dbReference type="GO" id="GO:0005886">
    <property type="term" value="C:plasma membrane"/>
    <property type="evidence" value="ECO:0007669"/>
    <property type="project" value="UniProtKB-SubCell"/>
</dbReference>
<evidence type="ECO:0000313" key="9">
    <source>
        <dbReference type="Proteomes" id="UP000244792"/>
    </source>
</evidence>
<comment type="subcellular location">
    <subcellularLocation>
        <location evidence="1">Cell membrane</location>
        <topology evidence="1">Multi-pass membrane protein</topology>
    </subcellularLocation>
</comment>
<dbReference type="AlphaFoldDB" id="A0A2R4W2N4"/>
<evidence type="ECO:0000256" key="3">
    <source>
        <dbReference type="ARBA" id="ARBA00022475"/>
    </source>
</evidence>
<evidence type="ECO:0000256" key="7">
    <source>
        <dbReference type="SAM" id="Phobius"/>
    </source>
</evidence>
<gene>
    <name evidence="8" type="ORF">TDSAC_1678</name>
</gene>
<keyword evidence="5 7" id="KW-1133">Transmembrane helix</keyword>
<feature type="transmembrane region" description="Helical" evidence="7">
    <location>
        <begin position="27"/>
        <end position="44"/>
    </location>
</feature>
<evidence type="ECO:0000256" key="6">
    <source>
        <dbReference type="ARBA" id="ARBA00023136"/>
    </source>
</evidence>
<comment type="similarity">
    <text evidence="2">Belongs to the UPF0324 family.</text>
</comment>
<evidence type="ECO:0000256" key="2">
    <source>
        <dbReference type="ARBA" id="ARBA00007977"/>
    </source>
</evidence>
<dbReference type="KEGG" id="taci:TDSAC_1678"/>
<feature type="transmembrane region" description="Helical" evidence="7">
    <location>
        <begin position="363"/>
        <end position="382"/>
    </location>
</feature>
<keyword evidence="4 7" id="KW-0812">Transmembrane</keyword>
<feature type="transmembrane region" description="Helical" evidence="7">
    <location>
        <begin position="394"/>
        <end position="415"/>
    </location>
</feature>
<feature type="transmembrane region" description="Helical" evidence="7">
    <location>
        <begin position="80"/>
        <end position="99"/>
    </location>
</feature>
<protein>
    <submittedName>
        <fullName evidence="8">Putative membrane protein YadS</fullName>
    </submittedName>
</protein>
<organism evidence="8 9">
    <name type="scientific">Thermodesulfobium acidiphilum</name>
    <dbReference type="NCBI Taxonomy" id="1794699"/>
    <lineage>
        <taxon>Bacteria</taxon>
        <taxon>Pseudomonadati</taxon>
        <taxon>Thermodesulfobiota</taxon>
        <taxon>Thermodesulfobiia</taxon>
        <taxon>Thermodesulfobiales</taxon>
        <taxon>Thermodesulfobiaceae</taxon>
        <taxon>Thermodesulfobium</taxon>
    </lineage>
</organism>
<feature type="transmembrane region" description="Helical" evidence="7">
    <location>
        <begin position="325"/>
        <end position="342"/>
    </location>
</feature>
<feature type="transmembrane region" description="Helical" evidence="7">
    <location>
        <begin position="168"/>
        <end position="186"/>
    </location>
</feature>
<dbReference type="PANTHER" id="PTHR30106">
    <property type="entry name" value="INNER MEMBRANE PROTEIN YEIH-RELATED"/>
    <property type="match status" value="1"/>
</dbReference>
<name>A0A2R4W2N4_THEAF</name>
<evidence type="ECO:0000313" key="8">
    <source>
        <dbReference type="EMBL" id="AWB11014.1"/>
    </source>
</evidence>
<evidence type="ECO:0000256" key="1">
    <source>
        <dbReference type="ARBA" id="ARBA00004651"/>
    </source>
</evidence>
<keyword evidence="9" id="KW-1185">Reference proteome</keyword>
<keyword evidence="6 7" id="KW-0472">Membrane</keyword>
<dbReference type="OrthoDB" id="9766798at2"/>